<reference evidence="1 2" key="1">
    <citation type="submission" date="2024-01" db="EMBL/GenBank/DDBJ databases">
        <title>The complete chloroplast genome sequence of Lithospermum erythrorhizon: insights into the phylogenetic relationship among Boraginaceae species and the maternal lineages of purple gromwells.</title>
        <authorList>
            <person name="Okada T."/>
            <person name="Watanabe K."/>
        </authorList>
    </citation>
    <scope>NUCLEOTIDE SEQUENCE [LARGE SCALE GENOMIC DNA]</scope>
</reference>
<organism evidence="1 2">
    <name type="scientific">Lithospermum erythrorhizon</name>
    <name type="common">Purple gromwell</name>
    <name type="synonym">Lithospermum officinale var. erythrorhizon</name>
    <dbReference type="NCBI Taxonomy" id="34254"/>
    <lineage>
        <taxon>Eukaryota</taxon>
        <taxon>Viridiplantae</taxon>
        <taxon>Streptophyta</taxon>
        <taxon>Embryophyta</taxon>
        <taxon>Tracheophyta</taxon>
        <taxon>Spermatophyta</taxon>
        <taxon>Magnoliopsida</taxon>
        <taxon>eudicotyledons</taxon>
        <taxon>Gunneridae</taxon>
        <taxon>Pentapetalae</taxon>
        <taxon>asterids</taxon>
        <taxon>lamiids</taxon>
        <taxon>Boraginales</taxon>
        <taxon>Boraginaceae</taxon>
        <taxon>Boraginoideae</taxon>
        <taxon>Lithospermeae</taxon>
        <taxon>Lithospermum</taxon>
    </lineage>
</organism>
<proteinExistence type="predicted"/>
<evidence type="ECO:0000313" key="1">
    <source>
        <dbReference type="EMBL" id="GAA0148086.1"/>
    </source>
</evidence>
<protein>
    <submittedName>
        <fullName evidence="1">Uncharacterized protein</fullName>
    </submittedName>
</protein>
<evidence type="ECO:0000313" key="2">
    <source>
        <dbReference type="Proteomes" id="UP001454036"/>
    </source>
</evidence>
<dbReference type="Proteomes" id="UP001454036">
    <property type="component" value="Unassembled WGS sequence"/>
</dbReference>
<accession>A0AAV3PBN8</accession>
<sequence length="132" mass="15087">MDETQSLDTDSSSDKYRPLEENRLFDKYRCLDKDRPLDPRFIVQPIPWVFTDEVLKVAAKSMEPNHVPFSIMTVPRVPLFRRAKVVKKASKEPAVSRLLRSLTYGRSKVLSAPLVLCYWSGLGMIMTPSATL</sequence>
<comment type="caution">
    <text evidence="1">The sequence shown here is derived from an EMBL/GenBank/DDBJ whole genome shotgun (WGS) entry which is preliminary data.</text>
</comment>
<dbReference type="AlphaFoldDB" id="A0AAV3PBN8"/>
<dbReference type="EMBL" id="BAABME010001182">
    <property type="protein sequence ID" value="GAA0148086.1"/>
    <property type="molecule type" value="Genomic_DNA"/>
</dbReference>
<gene>
    <name evidence="1" type="ORF">LIER_07622</name>
</gene>
<name>A0AAV3PBN8_LITER</name>
<keyword evidence="2" id="KW-1185">Reference proteome</keyword>